<sequence length="125" mass="13971">MTHSLPRPISYREGIFLAPGSSDYHAAKHTTCHSPGTDGHPVGCSALTRLLLPKLEHETEDSWPKPPNEQVGVKTFWVVKMVFLLAKTNTTMRRALFIASEGETTPLWRKTSNQTISNDATTIRR</sequence>
<protein>
    <submittedName>
        <fullName evidence="1">Uncharacterized protein</fullName>
    </submittedName>
</protein>
<organism evidence="1 2">
    <name type="scientific">Canavalia gladiata</name>
    <name type="common">Sword bean</name>
    <name type="synonym">Dolichos gladiatus</name>
    <dbReference type="NCBI Taxonomy" id="3824"/>
    <lineage>
        <taxon>Eukaryota</taxon>
        <taxon>Viridiplantae</taxon>
        <taxon>Streptophyta</taxon>
        <taxon>Embryophyta</taxon>
        <taxon>Tracheophyta</taxon>
        <taxon>Spermatophyta</taxon>
        <taxon>Magnoliopsida</taxon>
        <taxon>eudicotyledons</taxon>
        <taxon>Gunneridae</taxon>
        <taxon>Pentapetalae</taxon>
        <taxon>rosids</taxon>
        <taxon>fabids</taxon>
        <taxon>Fabales</taxon>
        <taxon>Fabaceae</taxon>
        <taxon>Papilionoideae</taxon>
        <taxon>50 kb inversion clade</taxon>
        <taxon>NPAAA clade</taxon>
        <taxon>indigoferoid/millettioid clade</taxon>
        <taxon>Phaseoleae</taxon>
        <taxon>Canavalia</taxon>
    </lineage>
</organism>
<gene>
    <name evidence="1" type="ORF">VNO77_31674</name>
</gene>
<evidence type="ECO:0000313" key="2">
    <source>
        <dbReference type="Proteomes" id="UP001367508"/>
    </source>
</evidence>
<dbReference type="Proteomes" id="UP001367508">
    <property type="component" value="Unassembled WGS sequence"/>
</dbReference>
<name>A0AAN9KPC7_CANGL</name>
<keyword evidence="2" id="KW-1185">Reference proteome</keyword>
<dbReference type="AlphaFoldDB" id="A0AAN9KPC7"/>
<proteinExistence type="predicted"/>
<comment type="caution">
    <text evidence="1">The sequence shown here is derived from an EMBL/GenBank/DDBJ whole genome shotgun (WGS) entry which is preliminary data.</text>
</comment>
<dbReference type="EMBL" id="JAYMYQ010000007">
    <property type="protein sequence ID" value="KAK7321237.1"/>
    <property type="molecule type" value="Genomic_DNA"/>
</dbReference>
<evidence type="ECO:0000313" key="1">
    <source>
        <dbReference type="EMBL" id="KAK7321237.1"/>
    </source>
</evidence>
<accession>A0AAN9KPC7</accession>
<reference evidence="1 2" key="1">
    <citation type="submission" date="2024-01" db="EMBL/GenBank/DDBJ databases">
        <title>The genomes of 5 underutilized Papilionoideae crops provide insights into root nodulation and disease resistanc.</title>
        <authorList>
            <person name="Jiang F."/>
        </authorList>
    </citation>
    <scope>NUCLEOTIDE SEQUENCE [LARGE SCALE GENOMIC DNA]</scope>
    <source>
        <strain evidence="1">LVBAO_FW01</strain>
        <tissue evidence="1">Leaves</tissue>
    </source>
</reference>